<feature type="compositionally biased region" description="Polar residues" evidence="4">
    <location>
        <begin position="161"/>
        <end position="186"/>
    </location>
</feature>
<evidence type="ECO:0000256" key="4">
    <source>
        <dbReference type="SAM" id="MobiDB-lite"/>
    </source>
</evidence>
<feature type="region of interest" description="Disordered" evidence="4">
    <location>
        <begin position="636"/>
        <end position="672"/>
    </location>
</feature>
<evidence type="ECO:0000313" key="6">
    <source>
        <dbReference type="EnsemblMetazoa" id="CLYHEMP015799.1"/>
    </source>
</evidence>
<dbReference type="Pfam" id="PF21055">
    <property type="entry name" value="ZSWIM4-8_C"/>
    <property type="match status" value="1"/>
</dbReference>
<feature type="domain" description="ZSWIM4-8 C-terminal" evidence="5">
    <location>
        <begin position="1206"/>
        <end position="1377"/>
    </location>
</feature>
<feature type="compositionally biased region" description="Low complexity" evidence="4">
    <location>
        <begin position="827"/>
        <end position="842"/>
    </location>
</feature>
<dbReference type="GO" id="GO:0031462">
    <property type="term" value="C:Cul2-RING ubiquitin ligase complex"/>
    <property type="evidence" value="ECO:0007669"/>
    <property type="project" value="TreeGrafter"/>
</dbReference>
<feature type="compositionally biased region" description="Basic and acidic residues" evidence="4">
    <location>
        <begin position="801"/>
        <end position="810"/>
    </location>
</feature>
<feature type="region of interest" description="Disordered" evidence="4">
    <location>
        <begin position="1086"/>
        <end position="1117"/>
    </location>
</feature>
<feature type="compositionally biased region" description="Basic and acidic residues" evidence="4">
    <location>
        <begin position="299"/>
        <end position="308"/>
    </location>
</feature>
<evidence type="ECO:0000256" key="2">
    <source>
        <dbReference type="ARBA" id="ARBA00022771"/>
    </source>
</evidence>
<keyword evidence="3" id="KW-0862">Zinc</keyword>
<evidence type="ECO:0000256" key="3">
    <source>
        <dbReference type="ARBA" id="ARBA00022833"/>
    </source>
</evidence>
<evidence type="ECO:0000259" key="5">
    <source>
        <dbReference type="Pfam" id="PF21055"/>
    </source>
</evidence>
<protein>
    <recommendedName>
        <fullName evidence="5">ZSWIM4-8 C-terminal domain-containing protein</fullName>
    </recommendedName>
</protein>
<feature type="region of interest" description="Disordered" evidence="4">
    <location>
        <begin position="161"/>
        <end position="350"/>
    </location>
</feature>
<dbReference type="OrthoDB" id="10013584at2759"/>
<feature type="compositionally biased region" description="Basic and acidic residues" evidence="4">
    <location>
        <begin position="236"/>
        <end position="248"/>
    </location>
</feature>
<feature type="compositionally biased region" description="Basic residues" evidence="4">
    <location>
        <begin position="275"/>
        <end position="288"/>
    </location>
</feature>
<dbReference type="InterPro" id="IPR048370">
    <property type="entry name" value="ZSWIM4-8_C"/>
</dbReference>
<dbReference type="PANTHER" id="PTHR22619">
    <property type="entry name" value="ZINC FINGER SWIM DOMAIN CONTAINING PROTEIN 4, 5, 6"/>
    <property type="match status" value="1"/>
</dbReference>
<sequence>MKLIYLETELYKCLKGMLITEERLNFIRYQARKLVTKPMLRGDIVLPYIIAMLVFEILCQENIDSCIYAGPNVKFDKALQRSKEDELLGYQCALQALGLYSNAVDHKQPMLCESIRQFRRELALVLLRHYRTHNEKIEEVLCVLLEKERYSFMNQQQQHVANPTSTFSHHTQQNHFNNQATSSNNISDHRNSTREKKNKGRKSSQPQNNANKHGITFVDIEANCGRPPQPPTQQHLPHERLTERHSDSDSGNDDTTVKRSSGNSHSSKPSSRKSSQQHRRHSRQHPNKNRGGASGTHNSPDRRNKTDNPRSSWKQKGLTRNKMKTLNTGAANNKRSDLTDTDSGQEMNSPYEGDFPWLAQSEDWDNEMSSVASNFNENCQPASTEEYLDHEAPSTVWANQTSTHLISNASDQESTKTESPSSSWVHHHSNDVIEKLPLEENLSTPTPFNTWDGVIQKASTSETVIKEAPSTSWGDSSPMNSNIDEIVVDFNEDDSPPIFPGALPPLDQRAPVAVLPLLPNQHKECVDIQPPTDPDEDNFNIDVEMFIDSPHQQNISPGEEESLSDPLITSSSSNNVSAGSSDSLDLLHRHPNYRQISIDQHPDYQQSVTDRKPTTLQSVTYQSFERQNHSLAWNTTTADEHTSHSLADPQNKTRANLPVPKEEKDHRSATDERFETPDILTVSNEQIVDERPALQASEDNHEDMATVPVEPIAISENSCLDLPIQRSASLDIPVNDVMLFGDGADSQQNGSLSRQIHTPATDDLNRGPAVDDVADPSNDSLYDSGNDSSPSGAISIVNRKPTHDTKSKTNERTIELKELKTALSFIQQQSSAQVSSNSSSGSPMEIRNSKTKPSNAEARKLAKQQRKQAKKEKTKAKNNRNKARLKNTMNMQSIEAEAFSLFELAKALLTQYRNNAMPYFSVDVDEVVTNTNVNRRLQLAAFEIGIFALNIHNYSSPNWFSRTYSSYVSWIETLAIEIGTSAIRMLNEKWEGVLTPSEAIQIAGRVSRGGDQVLRRTAVELSLSCLPYCQSLNSVEVTQTMSMCREQDHELLERACSTLENASRQGGVQPELLFSVAREWHYLHEEKRKRESAETPSDQNTPPSPSRSGRHNARPQQGNAANFVPMYLTPEQFVQEQIHQQAQEIFGRQLPRNTPQEQGVWAYHPSYFNQLHHIPLPQQMMHSRRISNIDTYALPVNNFPDETNFAEIPRYLQNSYRVGMLALKALALRMPDDRPETRFAVAPPCSDDFRWLCALAASLGPTYLKNFCKVVYDAVTSPFLLHDLALEAARNFALYNPAHLTSHLRSPSVSPIVQKALVMFNEKVHYDLVLLQPNKYNDFVELLRRTRSAFCMAPGGMQRFNDILEMIRKTYPKKGELWQKIMNGLSTAA</sequence>
<feature type="compositionally biased region" description="Basic and acidic residues" evidence="4">
    <location>
        <begin position="660"/>
        <end position="672"/>
    </location>
</feature>
<feature type="compositionally biased region" description="Polar residues" evidence="4">
    <location>
        <begin position="777"/>
        <end position="792"/>
    </location>
</feature>
<feature type="region of interest" description="Disordered" evidence="4">
    <location>
        <begin position="406"/>
        <end position="427"/>
    </location>
</feature>
<keyword evidence="2" id="KW-0863">Zinc-finger</keyword>
<reference evidence="6" key="1">
    <citation type="submission" date="2021-01" db="UniProtKB">
        <authorList>
            <consortium name="EnsemblMetazoa"/>
        </authorList>
    </citation>
    <scope>IDENTIFICATION</scope>
</reference>
<keyword evidence="7" id="KW-1185">Reference proteome</keyword>
<feature type="compositionally biased region" description="Polar residues" evidence="4">
    <location>
        <begin position="644"/>
        <end position="654"/>
    </location>
</feature>
<feature type="compositionally biased region" description="Low complexity" evidence="4">
    <location>
        <begin position="570"/>
        <end position="583"/>
    </location>
</feature>
<feature type="compositionally biased region" description="Polar residues" evidence="4">
    <location>
        <begin position="324"/>
        <end position="333"/>
    </location>
</feature>
<feature type="compositionally biased region" description="Basic residues" evidence="4">
    <location>
        <begin position="861"/>
        <end position="878"/>
    </location>
</feature>
<feature type="compositionally biased region" description="Polar residues" evidence="4">
    <location>
        <begin position="406"/>
        <end position="424"/>
    </location>
</feature>
<feature type="region of interest" description="Disordered" evidence="4">
    <location>
        <begin position="551"/>
        <end position="585"/>
    </location>
</feature>
<organism evidence="6 7">
    <name type="scientific">Clytia hemisphaerica</name>
    <dbReference type="NCBI Taxonomy" id="252671"/>
    <lineage>
        <taxon>Eukaryota</taxon>
        <taxon>Metazoa</taxon>
        <taxon>Cnidaria</taxon>
        <taxon>Hydrozoa</taxon>
        <taxon>Hydroidolina</taxon>
        <taxon>Leptothecata</taxon>
        <taxon>Obeliida</taxon>
        <taxon>Clytiidae</taxon>
        <taxon>Clytia</taxon>
    </lineage>
</organism>
<dbReference type="Proteomes" id="UP000594262">
    <property type="component" value="Unplaced"/>
</dbReference>
<keyword evidence="1" id="KW-0479">Metal-binding</keyword>
<dbReference type="GO" id="GO:0008270">
    <property type="term" value="F:zinc ion binding"/>
    <property type="evidence" value="ECO:0007669"/>
    <property type="project" value="UniProtKB-KW"/>
</dbReference>
<feature type="compositionally biased region" description="Low complexity" evidence="4">
    <location>
        <begin position="258"/>
        <end position="274"/>
    </location>
</feature>
<name>A0A7M5X0D4_9CNID</name>
<proteinExistence type="predicted"/>
<dbReference type="PANTHER" id="PTHR22619:SF1">
    <property type="entry name" value="ZINC FINGER SWIM DOMAIN-CONTAINING PROTEIN 8"/>
    <property type="match status" value="1"/>
</dbReference>
<feature type="region of interest" description="Disordered" evidence="4">
    <location>
        <begin position="745"/>
        <end position="810"/>
    </location>
</feature>
<accession>A0A7M5X0D4</accession>
<evidence type="ECO:0000256" key="1">
    <source>
        <dbReference type="ARBA" id="ARBA00022723"/>
    </source>
</evidence>
<feature type="compositionally biased region" description="Polar residues" evidence="4">
    <location>
        <begin position="745"/>
        <end position="758"/>
    </location>
</feature>
<evidence type="ECO:0000313" key="7">
    <source>
        <dbReference type="Proteomes" id="UP000594262"/>
    </source>
</evidence>
<feature type="region of interest" description="Disordered" evidence="4">
    <location>
        <begin position="827"/>
        <end position="878"/>
    </location>
</feature>
<dbReference type="EnsemblMetazoa" id="CLYHEMT015799.1">
    <property type="protein sequence ID" value="CLYHEMP015799.1"/>
    <property type="gene ID" value="CLYHEMG015799"/>
</dbReference>